<evidence type="ECO:0000313" key="2">
    <source>
        <dbReference type="EMBL" id="KAL2807809.1"/>
    </source>
</evidence>
<feature type="chain" id="PRO_5046617836" evidence="1">
    <location>
        <begin position="24"/>
        <end position="292"/>
    </location>
</feature>
<protein>
    <submittedName>
        <fullName evidence="2">Uncharacterized protein</fullName>
    </submittedName>
</protein>
<gene>
    <name evidence="2" type="ORF">BJX63DRAFT_436734</name>
</gene>
<name>A0ABR4GXV2_9EURO</name>
<comment type="caution">
    <text evidence="2">The sequence shown here is derived from an EMBL/GenBank/DDBJ whole genome shotgun (WGS) entry which is preliminary data.</text>
</comment>
<accession>A0ABR4GXV2</accession>
<reference evidence="2 3" key="1">
    <citation type="submission" date="2024-07" db="EMBL/GenBank/DDBJ databases">
        <title>Section-level genome sequencing and comparative genomics of Aspergillus sections Usti and Cavernicolus.</title>
        <authorList>
            <consortium name="Lawrence Berkeley National Laboratory"/>
            <person name="Nybo J.L."/>
            <person name="Vesth T.C."/>
            <person name="Theobald S."/>
            <person name="Frisvad J.C."/>
            <person name="Larsen T.O."/>
            <person name="Kjaerboelling I."/>
            <person name="Rothschild-Mancinelli K."/>
            <person name="Lyhne E.K."/>
            <person name="Kogle M.E."/>
            <person name="Barry K."/>
            <person name="Clum A."/>
            <person name="Na H."/>
            <person name="Ledsgaard L."/>
            <person name="Lin J."/>
            <person name="Lipzen A."/>
            <person name="Kuo A."/>
            <person name="Riley R."/>
            <person name="Mondo S."/>
            <person name="Labutti K."/>
            <person name="Haridas S."/>
            <person name="Pangalinan J."/>
            <person name="Salamov A.A."/>
            <person name="Simmons B.A."/>
            <person name="Magnuson J.K."/>
            <person name="Chen J."/>
            <person name="Drula E."/>
            <person name="Henrissat B."/>
            <person name="Wiebenga A."/>
            <person name="Lubbers R.J."/>
            <person name="Gomes A.C."/>
            <person name="Makela M.R."/>
            <person name="Stajich J."/>
            <person name="Grigoriev I.V."/>
            <person name="Mortensen U.H."/>
            <person name="De Vries R.P."/>
            <person name="Baker S.E."/>
            <person name="Andersen M.R."/>
        </authorList>
    </citation>
    <scope>NUCLEOTIDE SEQUENCE [LARGE SCALE GENOMIC DNA]</scope>
    <source>
        <strain evidence="2 3">CBS 588.65</strain>
    </source>
</reference>
<evidence type="ECO:0000313" key="3">
    <source>
        <dbReference type="Proteomes" id="UP001610334"/>
    </source>
</evidence>
<keyword evidence="1" id="KW-0732">Signal</keyword>
<dbReference type="Proteomes" id="UP001610334">
    <property type="component" value="Unassembled WGS sequence"/>
</dbReference>
<sequence length="292" mass="33494">MKGPKLLLLLYMAICVLCYGIRGAWERSALHRVCLLTVEATKRGATGIRVLLPDNAKAQNDINEFVRVFNNMPKAPDFYPNAPRIPPVEETVNRLMLAPKNMTQRYYFGKLFPKTATEAAVERWDEADAIIRTNIQRSMPWMDLNDPQLRDITNGLDSALRGVVWSRQSDFDKFFLVDLEKRAKDADIGLKFETTVHRLGGWEFPIFDLSKTLEPYRNNPAEMARMQKWIADAKNLYMTEPPNEREKTKRDNHHNTLESWGAMLGLRTGLSTCRPLSRSTAFVGGDNLIFDR</sequence>
<organism evidence="2 3">
    <name type="scientific">Aspergillus granulosus</name>
    <dbReference type="NCBI Taxonomy" id="176169"/>
    <lineage>
        <taxon>Eukaryota</taxon>
        <taxon>Fungi</taxon>
        <taxon>Dikarya</taxon>
        <taxon>Ascomycota</taxon>
        <taxon>Pezizomycotina</taxon>
        <taxon>Eurotiomycetes</taxon>
        <taxon>Eurotiomycetidae</taxon>
        <taxon>Eurotiales</taxon>
        <taxon>Aspergillaceae</taxon>
        <taxon>Aspergillus</taxon>
        <taxon>Aspergillus subgen. Nidulantes</taxon>
    </lineage>
</organism>
<dbReference type="EMBL" id="JBFXLT010000130">
    <property type="protein sequence ID" value="KAL2807809.1"/>
    <property type="molecule type" value="Genomic_DNA"/>
</dbReference>
<proteinExistence type="predicted"/>
<feature type="signal peptide" evidence="1">
    <location>
        <begin position="1"/>
        <end position="23"/>
    </location>
</feature>
<evidence type="ECO:0000256" key="1">
    <source>
        <dbReference type="SAM" id="SignalP"/>
    </source>
</evidence>
<keyword evidence="3" id="KW-1185">Reference proteome</keyword>